<dbReference type="EMBL" id="CZVI01000001">
    <property type="protein sequence ID" value="CUS76313.1"/>
    <property type="molecule type" value="Genomic_DNA"/>
</dbReference>
<dbReference type="Proteomes" id="UP000182200">
    <property type="component" value="Unassembled WGS sequence"/>
</dbReference>
<dbReference type="SUPFAM" id="SSF82171">
    <property type="entry name" value="DPP6 N-terminal domain-like"/>
    <property type="match status" value="1"/>
</dbReference>
<accession>A0ABP2ASQ3</accession>
<comment type="caution">
    <text evidence="1">The sequence shown here is derived from an EMBL/GenBank/DDBJ whole genome shotgun (WGS) entry which is preliminary data.</text>
</comment>
<gene>
    <name evidence="1" type="ORF">JGI8_00001</name>
</gene>
<sequence length="96" mass="11085">MRKGILFFLVIVFSLLCFTFAQTQQKKFTIRDMLSINVVSQMDISLDGKSVVFVLSKADFEESKYRTDLYLASVETGEVRQLTFSNEDERNPKFSP</sequence>
<feature type="non-terminal residue" evidence="1">
    <location>
        <position position="96"/>
    </location>
</feature>
<organism evidence="1 2">
    <name type="scientific">Candidatus Kryptonium thompsonii</name>
    <dbReference type="NCBI Taxonomy" id="1633631"/>
    <lineage>
        <taxon>Bacteria</taxon>
        <taxon>Pseudomonadati</taxon>
        <taxon>Candidatus Kryptoniota</taxon>
        <taxon>Candidatus Kryptonium</taxon>
    </lineage>
</organism>
<dbReference type="InterPro" id="IPR011042">
    <property type="entry name" value="6-blade_b-propeller_TolB-like"/>
</dbReference>
<dbReference type="Gene3D" id="2.120.10.30">
    <property type="entry name" value="TolB, C-terminal domain"/>
    <property type="match status" value="1"/>
</dbReference>
<reference evidence="1 2" key="1">
    <citation type="submission" date="2015-11" db="EMBL/GenBank/DDBJ databases">
        <authorList>
            <person name="Varghese N."/>
        </authorList>
    </citation>
    <scope>NUCLEOTIDE SEQUENCE [LARGE SCALE GENOMIC DNA]</scope>
    <source>
        <strain evidence="1 2">JGI-8</strain>
    </source>
</reference>
<evidence type="ECO:0008006" key="3">
    <source>
        <dbReference type="Google" id="ProtNLM"/>
    </source>
</evidence>
<name>A0ABP2ASQ3_9BACT</name>
<proteinExistence type="predicted"/>
<evidence type="ECO:0000313" key="1">
    <source>
        <dbReference type="EMBL" id="CUS76313.1"/>
    </source>
</evidence>
<evidence type="ECO:0000313" key="2">
    <source>
        <dbReference type="Proteomes" id="UP000182200"/>
    </source>
</evidence>
<keyword evidence="2" id="KW-1185">Reference proteome</keyword>
<protein>
    <recommendedName>
        <fullName evidence="3">WD40-like Beta Propeller Repeat</fullName>
    </recommendedName>
</protein>